<dbReference type="Gene3D" id="3.40.50.720">
    <property type="entry name" value="NAD(P)-binding Rossmann-like Domain"/>
    <property type="match status" value="1"/>
</dbReference>
<dbReference type="SUPFAM" id="SSF51735">
    <property type="entry name" value="NAD(P)-binding Rossmann-fold domains"/>
    <property type="match status" value="1"/>
</dbReference>
<protein>
    <recommendedName>
        <fullName evidence="5">Gfo/Idh/MocA-like oxidoreductase N-terminal domain-containing protein</fullName>
    </recommendedName>
</protein>
<dbReference type="SUPFAM" id="SSF55347">
    <property type="entry name" value="Glyceraldehyde-3-phosphate dehydrogenase-like, C-terminal domain"/>
    <property type="match status" value="1"/>
</dbReference>
<comment type="caution">
    <text evidence="3">The sequence shown here is derived from an EMBL/GenBank/DDBJ whole genome shotgun (WGS) entry which is preliminary data.</text>
</comment>
<evidence type="ECO:0000259" key="1">
    <source>
        <dbReference type="Pfam" id="PF01408"/>
    </source>
</evidence>
<dbReference type="InterPro" id="IPR000683">
    <property type="entry name" value="Gfo/Idh/MocA-like_OxRdtase_N"/>
</dbReference>
<dbReference type="EMBL" id="MVBO01000276">
    <property type="protein sequence ID" value="OZJ01644.1"/>
    <property type="molecule type" value="Genomic_DNA"/>
</dbReference>
<accession>A0A261XTS1</accession>
<proteinExistence type="predicted"/>
<dbReference type="InterPro" id="IPR051317">
    <property type="entry name" value="Gfo/Idh/MocA_oxidoreduct"/>
</dbReference>
<evidence type="ECO:0000259" key="2">
    <source>
        <dbReference type="Pfam" id="PF22685"/>
    </source>
</evidence>
<name>A0A261XTS1_9FUNG</name>
<dbReference type="Pfam" id="PF01408">
    <property type="entry name" value="GFO_IDH_MocA"/>
    <property type="match status" value="1"/>
</dbReference>
<reference evidence="3 4" key="1">
    <citation type="journal article" date="2017" name="Mycologia">
        <title>Bifiguratus adelaidae, gen. et sp. nov., a new member of Mucoromycotina in endophytic and soil-dwelling habitats.</title>
        <authorList>
            <person name="Torres-Cruz T.J."/>
            <person name="Billingsley Tobias T.L."/>
            <person name="Almatruk M."/>
            <person name="Hesse C."/>
            <person name="Kuske C.R."/>
            <person name="Desiro A."/>
            <person name="Benucci G.M."/>
            <person name="Bonito G."/>
            <person name="Stajich J.E."/>
            <person name="Dunlap C."/>
            <person name="Arnold A.E."/>
            <person name="Porras-Alfaro A."/>
        </authorList>
    </citation>
    <scope>NUCLEOTIDE SEQUENCE [LARGE SCALE GENOMIC DNA]</scope>
    <source>
        <strain evidence="3 4">AZ0501</strain>
    </source>
</reference>
<dbReference type="InterPro" id="IPR055080">
    <property type="entry name" value="Gal80p-like_C"/>
</dbReference>
<evidence type="ECO:0008006" key="5">
    <source>
        <dbReference type="Google" id="ProtNLM"/>
    </source>
</evidence>
<dbReference type="OrthoDB" id="64915at2759"/>
<keyword evidence="4" id="KW-1185">Reference proteome</keyword>
<feature type="domain" description="Gfo/Idh/MocA-like oxidoreductase N-terminal" evidence="1">
    <location>
        <begin position="6"/>
        <end position="134"/>
    </location>
</feature>
<dbReference type="Proteomes" id="UP000242875">
    <property type="component" value="Unassembled WGS sequence"/>
</dbReference>
<evidence type="ECO:0000313" key="3">
    <source>
        <dbReference type="EMBL" id="OZJ01644.1"/>
    </source>
</evidence>
<evidence type="ECO:0000313" key="4">
    <source>
        <dbReference type="Proteomes" id="UP000242875"/>
    </source>
</evidence>
<feature type="domain" description="Gal80p-like C-terminal" evidence="2">
    <location>
        <begin position="142"/>
        <end position="295"/>
    </location>
</feature>
<dbReference type="PANTHER" id="PTHR43708:SF1">
    <property type="entry name" value="GALACTOSE_LACTOSE METABOLISM REGULATORY PROTEIN GAL80"/>
    <property type="match status" value="1"/>
</dbReference>
<gene>
    <name evidence="3" type="ORF">BZG36_05440</name>
</gene>
<dbReference type="GO" id="GO:0000166">
    <property type="term" value="F:nucleotide binding"/>
    <property type="evidence" value="ECO:0007669"/>
    <property type="project" value="InterPro"/>
</dbReference>
<dbReference type="PANTHER" id="PTHR43708">
    <property type="entry name" value="CONSERVED EXPRESSED OXIDOREDUCTASE (EUROFUNG)"/>
    <property type="match status" value="1"/>
</dbReference>
<dbReference type="AlphaFoldDB" id="A0A261XTS1"/>
<dbReference type="Pfam" id="PF22685">
    <property type="entry name" value="Gal80p_C-like"/>
    <property type="match status" value="1"/>
</dbReference>
<organism evidence="3 4">
    <name type="scientific">Bifiguratus adelaidae</name>
    <dbReference type="NCBI Taxonomy" id="1938954"/>
    <lineage>
        <taxon>Eukaryota</taxon>
        <taxon>Fungi</taxon>
        <taxon>Fungi incertae sedis</taxon>
        <taxon>Mucoromycota</taxon>
        <taxon>Mucoromycotina</taxon>
        <taxon>Endogonomycetes</taxon>
        <taxon>Endogonales</taxon>
        <taxon>Endogonales incertae sedis</taxon>
        <taxon>Bifiguratus</taxon>
    </lineage>
</organism>
<sequence>MSTSIKLGFVGLSATHSWASRAHLPALKNLEPSPYRITGLVNSSFESANISKDAHGLRDARPYDSVEKMVAEADKASAVDVVVVSVKVPHHYSLIRPALEAGKDVFSEWPLGNGLEEAEELAKLARDKGVKTAVTMQARKAPPILKAKQLVDSGVIGRVLSTTFIAHGSMWSQFFREGSTDYLLHEKNGANLMTIPGGHDLDALAYVLGEFESLSATVKTQLPTLDLVKPSENGKMIKTGSQITKDIADQILVHGTLTSGVTASIHLRATHESDLTKGEQLHWEIHGTNGDILISSSSCLAEMSELKIQLGRWDDAGNALGVQDLSEKYDPIVGNVQDMYKAFATKPTGIFVPPQYGQAEGFPTFDDAVIRHRMIDAIYKSSKTGTRQSYKTTV</sequence>
<dbReference type="Gene3D" id="3.30.360.10">
    <property type="entry name" value="Dihydrodipicolinate Reductase, domain 2"/>
    <property type="match status" value="1"/>
</dbReference>
<dbReference type="InterPro" id="IPR036291">
    <property type="entry name" value="NAD(P)-bd_dom_sf"/>
</dbReference>